<evidence type="ECO:0000313" key="3">
    <source>
        <dbReference type="EnsemblMetazoa" id="ASIC017905-PA"/>
    </source>
</evidence>
<evidence type="ECO:0000313" key="2">
    <source>
        <dbReference type="EMBL" id="KFB49878.1"/>
    </source>
</evidence>
<dbReference type="Proteomes" id="UP000030765">
    <property type="component" value="Unassembled WGS sequence"/>
</dbReference>
<dbReference type="EMBL" id="ATLV01023911">
    <property type="status" value="NOT_ANNOTATED_CDS"/>
    <property type="molecule type" value="Genomic_DNA"/>
</dbReference>
<feature type="compositionally biased region" description="Basic and acidic residues" evidence="1">
    <location>
        <begin position="1"/>
        <end position="16"/>
    </location>
</feature>
<reference evidence="2 4" key="1">
    <citation type="journal article" date="2014" name="BMC Genomics">
        <title>Genome sequence of Anopheles sinensis provides insight into genetics basis of mosquito competence for malaria parasites.</title>
        <authorList>
            <person name="Zhou D."/>
            <person name="Zhang D."/>
            <person name="Ding G."/>
            <person name="Shi L."/>
            <person name="Hou Q."/>
            <person name="Ye Y."/>
            <person name="Xu Y."/>
            <person name="Zhou H."/>
            <person name="Xiong C."/>
            <person name="Li S."/>
            <person name="Yu J."/>
            <person name="Hong S."/>
            <person name="Yu X."/>
            <person name="Zou P."/>
            <person name="Chen C."/>
            <person name="Chang X."/>
            <person name="Wang W."/>
            <person name="Lv Y."/>
            <person name="Sun Y."/>
            <person name="Ma L."/>
            <person name="Shen B."/>
            <person name="Zhu C."/>
        </authorList>
    </citation>
    <scope>NUCLEOTIDE SEQUENCE [LARGE SCALE GENOMIC DNA]</scope>
</reference>
<accession>A0A084WI34</accession>
<dbReference type="AlphaFoldDB" id="A0A084WI34"/>
<organism evidence="2">
    <name type="scientific">Anopheles sinensis</name>
    <name type="common">Mosquito</name>
    <dbReference type="NCBI Taxonomy" id="74873"/>
    <lineage>
        <taxon>Eukaryota</taxon>
        <taxon>Metazoa</taxon>
        <taxon>Ecdysozoa</taxon>
        <taxon>Arthropoda</taxon>
        <taxon>Hexapoda</taxon>
        <taxon>Insecta</taxon>
        <taxon>Pterygota</taxon>
        <taxon>Neoptera</taxon>
        <taxon>Endopterygota</taxon>
        <taxon>Diptera</taxon>
        <taxon>Nematocera</taxon>
        <taxon>Culicoidea</taxon>
        <taxon>Culicidae</taxon>
        <taxon>Anophelinae</taxon>
        <taxon>Anopheles</taxon>
    </lineage>
</organism>
<protein>
    <submittedName>
        <fullName evidence="2 3">NAD dependent epimerase/dehydratase family protein</fullName>
    </submittedName>
</protein>
<evidence type="ECO:0000313" key="4">
    <source>
        <dbReference type="Proteomes" id="UP000030765"/>
    </source>
</evidence>
<feature type="compositionally biased region" description="Polar residues" evidence="1">
    <location>
        <begin position="18"/>
        <end position="32"/>
    </location>
</feature>
<reference evidence="3" key="2">
    <citation type="submission" date="2020-05" db="UniProtKB">
        <authorList>
            <consortium name="EnsemblMetazoa"/>
        </authorList>
    </citation>
    <scope>IDENTIFICATION</scope>
</reference>
<feature type="region of interest" description="Disordered" evidence="1">
    <location>
        <begin position="1"/>
        <end position="41"/>
    </location>
</feature>
<dbReference type="EMBL" id="KE525347">
    <property type="protein sequence ID" value="KFB49878.1"/>
    <property type="molecule type" value="Genomic_DNA"/>
</dbReference>
<keyword evidence="4" id="KW-1185">Reference proteome</keyword>
<dbReference type="EnsemblMetazoa" id="ASIC017905-RA">
    <property type="protein sequence ID" value="ASIC017905-PA"/>
    <property type="gene ID" value="ASIC017905"/>
</dbReference>
<proteinExistence type="predicted"/>
<name>A0A084WI34_ANOSI</name>
<sequence>MTPNVERDTILHDHPRSAASQLEASSPKTSQGEDVVRSSRPVREPFRVKYVHVNCEGELQRGGPMTIAT</sequence>
<dbReference type="VEuPathDB" id="VectorBase:ASIC017905"/>
<evidence type="ECO:0000256" key="1">
    <source>
        <dbReference type="SAM" id="MobiDB-lite"/>
    </source>
</evidence>
<gene>
    <name evidence="2" type="ORF">ZHAS_00017905</name>
</gene>